<evidence type="ECO:0000313" key="1">
    <source>
        <dbReference type="EMBL" id="MEI5996813.1"/>
    </source>
</evidence>
<dbReference type="EMBL" id="JACFYJ010000006">
    <property type="protein sequence ID" value="MEI5996813.1"/>
    <property type="molecule type" value="Genomic_DNA"/>
</dbReference>
<dbReference type="RefSeq" id="WP_336597215.1">
    <property type="nucleotide sequence ID" value="NZ_JACFYJ010000006.1"/>
</dbReference>
<sequence>MKDQRPRLKPIQFAGMLPRDPRFRAFISQWMVPPREPTVDEAAHFIRVACQIESRRELATNREAAHRLQRFICRPFAEWQEQQHQPA</sequence>
<reference evidence="1 2" key="1">
    <citation type="journal article" date="2022" name="Arch. Microbiol.">
        <title>Paraburkholderia bengalensis sp. nov. isolated from roots of Oryza sativa, IR64.</title>
        <authorList>
            <person name="Nag P."/>
            <person name="Mondal N."/>
            <person name="Sarkar J."/>
            <person name="Das S."/>
        </authorList>
    </citation>
    <scope>NUCLEOTIDE SEQUENCE [LARGE SCALE GENOMIC DNA]</scope>
    <source>
        <strain evidence="1 2">IR64_4_BI</strain>
    </source>
</reference>
<name>A0ABU8INB7_9BURK</name>
<accession>A0ABU8INB7</accession>
<evidence type="ECO:0000313" key="2">
    <source>
        <dbReference type="Proteomes" id="UP001386437"/>
    </source>
</evidence>
<protein>
    <submittedName>
        <fullName evidence="1">Uncharacterized protein</fullName>
    </submittedName>
</protein>
<dbReference type="Proteomes" id="UP001386437">
    <property type="component" value="Unassembled WGS sequence"/>
</dbReference>
<proteinExistence type="predicted"/>
<comment type="caution">
    <text evidence="1">The sequence shown here is derived from an EMBL/GenBank/DDBJ whole genome shotgun (WGS) entry which is preliminary data.</text>
</comment>
<organism evidence="1 2">
    <name type="scientific">Paraburkholderia bengalensis</name>
    <dbReference type="NCBI Taxonomy" id="2747562"/>
    <lineage>
        <taxon>Bacteria</taxon>
        <taxon>Pseudomonadati</taxon>
        <taxon>Pseudomonadota</taxon>
        <taxon>Betaproteobacteria</taxon>
        <taxon>Burkholderiales</taxon>
        <taxon>Burkholderiaceae</taxon>
        <taxon>Paraburkholderia</taxon>
    </lineage>
</organism>
<keyword evidence="2" id="KW-1185">Reference proteome</keyword>
<gene>
    <name evidence="1" type="ORF">H3V53_06245</name>
</gene>